<dbReference type="EMBL" id="RHQL01000004">
    <property type="protein sequence ID" value="RRV11849.1"/>
    <property type="molecule type" value="Genomic_DNA"/>
</dbReference>
<organism evidence="2 3">
    <name type="scientific">Stutzerimonas xanthomarina</name>
    <dbReference type="NCBI Taxonomy" id="271420"/>
    <lineage>
        <taxon>Bacteria</taxon>
        <taxon>Pseudomonadati</taxon>
        <taxon>Pseudomonadota</taxon>
        <taxon>Gammaproteobacteria</taxon>
        <taxon>Pseudomonadales</taxon>
        <taxon>Pseudomonadaceae</taxon>
        <taxon>Stutzerimonas</taxon>
    </lineage>
</organism>
<keyword evidence="1" id="KW-1133">Transmembrane helix</keyword>
<keyword evidence="1" id="KW-0472">Membrane</keyword>
<feature type="transmembrane region" description="Helical" evidence="1">
    <location>
        <begin position="46"/>
        <end position="69"/>
    </location>
</feature>
<evidence type="ECO:0000313" key="2">
    <source>
        <dbReference type="EMBL" id="RRV11849.1"/>
    </source>
</evidence>
<proteinExistence type="predicted"/>
<accession>A0A427E5X4</accession>
<evidence type="ECO:0000256" key="1">
    <source>
        <dbReference type="SAM" id="Phobius"/>
    </source>
</evidence>
<keyword evidence="1" id="KW-0812">Transmembrane</keyword>
<name>A0A427E5X4_9GAMM</name>
<feature type="transmembrane region" description="Helical" evidence="1">
    <location>
        <begin position="75"/>
        <end position="94"/>
    </location>
</feature>
<dbReference type="AlphaFoldDB" id="A0A427E5X4"/>
<comment type="caution">
    <text evidence="2">The sequence shown here is derived from an EMBL/GenBank/DDBJ whole genome shotgun (WGS) entry which is preliminary data.</text>
</comment>
<feature type="transmembrane region" description="Helical" evidence="1">
    <location>
        <begin position="20"/>
        <end position="39"/>
    </location>
</feature>
<evidence type="ECO:0000313" key="3">
    <source>
        <dbReference type="Proteomes" id="UP000276506"/>
    </source>
</evidence>
<protein>
    <submittedName>
        <fullName evidence="2">Uncharacterized protein</fullName>
    </submittedName>
</protein>
<gene>
    <name evidence="2" type="ORF">EGJ28_10605</name>
</gene>
<reference evidence="2 3" key="1">
    <citation type="submission" date="2018-10" db="EMBL/GenBank/DDBJ databases">
        <title>Transmission dynamics of multidrug resistant bacteria on intensive care unit surfaces.</title>
        <authorList>
            <person name="D'Souza A.W."/>
            <person name="Potter R.F."/>
            <person name="Wallace M."/>
            <person name="Shupe A."/>
            <person name="Patel S."/>
            <person name="Sun S."/>
            <person name="Gul D."/>
            <person name="Kwon J.H."/>
            <person name="Andleeb S."/>
            <person name="Burnham C.-A.D."/>
            <person name="Dantas G."/>
        </authorList>
    </citation>
    <scope>NUCLEOTIDE SEQUENCE [LARGE SCALE GENOMIC DNA]</scope>
    <source>
        <strain evidence="2 3">PX_177</strain>
    </source>
</reference>
<dbReference type="Proteomes" id="UP000276506">
    <property type="component" value="Unassembled WGS sequence"/>
</dbReference>
<sequence>MSYYGVPYSVIYIDINKTLIALSLISISTFAFWQFLVFLKRLSDRGGNLISSTCIALIPSTFFAILFLLLEAYKALWICLALFLFTAGYTYWLLYKPERLDEQLNAEQESPTLKVAKEFLFYSILIALAVHTIGHRLAADKISYFLLEKEEALIEIYGDKAISIGFNSETGVLNGKVRIFQIDSSGLTGETKKIGKLTKSKQD</sequence>